<reference evidence="2" key="2">
    <citation type="submission" date="2025-08" db="UniProtKB">
        <authorList>
            <consortium name="RefSeq"/>
        </authorList>
    </citation>
    <scope>IDENTIFICATION</scope>
    <source>
        <tissue evidence="2">Leaf</tissue>
    </source>
</reference>
<keyword evidence="1" id="KW-1185">Reference proteome</keyword>
<name>A0AC58TXJ4_TOBAC</name>
<protein>
    <submittedName>
        <fullName evidence="2">Uncharacterized protein LOC142177364</fullName>
    </submittedName>
</protein>
<accession>A0AC58TXJ4</accession>
<evidence type="ECO:0000313" key="2">
    <source>
        <dbReference type="RefSeq" id="XP_075101942.1"/>
    </source>
</evidence>
<reference evidence="1" key="1">
    <citation type="journal article" date="2014" name="Nat. Commun.">
        <title>The tobacco genome sequence and its comparison with those of tomato and potato.</title>
        <authorList>
            <person name="Sierro N."/>
            <person name="Battey J.N."/>
            <person name="Ouadi S."/>
            <person name="Bakaher N."/>
            <person name="Bovet L."/>
            <person name="Willig A."/>
            <person name="Goepfert S."/>
            <person name="Peitsch M.C."/>
            <person name="Ivanov N.V."/>
        </authorList>
    </citation>
    <scope>NUCLEOTIDE SEQUENCE [LARGE SCALE GENOMIC DNA]</scope>
</reference>
<dbReference type="RefSeq" id="XP_075101942.1">
    <property type="nucleotide sequence ID" value="XM_075245841.1"/>
</dbReference>
<dbReference type="Proteomes" id="UP000790787">
    <property type="component" value="Chromosome 23"/>
</dbReference>
<organism evidence="1 2">
    <name type="scientific">Nicotiana tabacum</name>
    <name type="common">Common tobacco</name>
    <dbReference type="NCBI Taxonomy" id="4097"/>
    <lineage>
        <taxon>Eukaryota</taxon>
        <taxon>Viridiplantae</taxon>
        <taxon>Streptophyta</taxon>
        <taxon>Embryophyta</taxon>
        <taxon>Tracheophyta</taxon>
        <taxon>Spermatophyta</taxon>
        <taxon>Magnoliopsida</taxon>
        <taxon>eudicotyledons</taxon>
        <taxon>Gunneridae</taxon>
        <taxon>Pentapetalae</taxon>
        <taxon>asterids</taxon>
        <taxon>lamiids</taxon>
        <taxon>Solanales</taxon>
        <taxon>Solanaceae</taxon>
        <taxon>Nicotianoideae</taxon>
        <taxon>Nicotianeae</taxon>
        <taxon>Nicotiana</taxon>
    </lineage>
</organism>
<evidence type="ECO:0000313" key="1">
    <source>
        <dbReference type="Proteomes" id="UP000790787"/>
    </source>
</evidence>
<sequence>MTTSLHLAWITEDINHLAYADDIVIFCGENKQSINLIKKHIKRYEKASGQKVNNDKSPNTSASRINRIRQVSGFIDKKFPFTYLGCPIYHGRKNTCLFDGMLAKIVKRLNGWQGKILSP</sequence>
<gene>
    <name evidence="2" type="primary">LOC142177364</name>
</gene>
<proteinExistence type="predicted"/>